<name>A0A166AG63_9HYPH</name>
<dbReference type="OrthoDB" id="793407at2"/>
<dbReference type="Proteomes" id="UP000076577">
    <property type="component" value="Unassembled WGS sequence"/>
</dbReference>
<feature type="domain" description="Activator of Hsp90 ATPase homologue 1/2-like C-terminal" evidence="2">
    <location>
        <begin position="13"/>
        <end position="145"/>
    </location>
</feature>
<dbReference type="InterPro" id="IPR023393">
    <property type="entry name" value="START-like_dom_sf"/>
</dbReference>
<comment type="caution">
    <text evidence="3">The sequence shown here is derived from an EMBL/GenBank/DDBJ whole genome shotgun (WGS) entry which is preliminary data.</text>
</comment>
<dbReference type="PATRIC" id="fig|989403.3.peg.1095"/>
<dbReference type="STRING" id="989403.SAMN05421798_101384"/>
<keyword evidence="4" id="KW-1185">Reference proteome</keyword>
<evidence type="ECO:0000259" key="2">
    <source>
        <dbReference type="Pfam" id="PF08327"/>
    </source>
</evidence>
<organism evidence="3 4">
    <name type="scientific">Pseudovibrio axinellae</name>
    <dbReference type="NCBI Taxonomy" id="989403"/>
    <lineage>
        <taxon>Bacteria</taxon>
        <taxon>Pseudomonadati</taxon>
        <taxon>Pseudomonadota</taxon>
        <taxon>Alphaproteobacteria</taxon>
        <taxon>Hyphomicrobiales</taxon>
        <taxon>Stappiaceae</taxon>
        <taxon>Pseudovibrio</taxon>
    </lineage>
</organism>
<dbReference type="RefSeq" id="WP_068003225.1">
    <property type="nucleotide sequence ID" value="NZ_FOFM01000001.1"/>
</dbReference>
<dbReference type="Pfam" id="PF08327">
    <property type="entry name" value="AHSA1"/>
    <property type="match status" value="1"/>
</dbReference>
<dbReference type="AlphaFoldDB" id="A0A166AG63"/>
<dbReference type="SUPFAM" id="SSF55961">
    <property type="entry name" value="Bet v1-like"/>
    <property type="match status" value="1"/>
</dbReference>
<dbReference type="CDD" id="cd08891">
    <property type="entry name" value="SRPBCC_CalC"/>
    <property type="match status" value="1"/>
</dbReference>
<protein>
    <recommendedName>
        <fullName evidence="2">Activator of Hsp90 ATPase homologue 1/2-like C-terminal domain-containing protein</fullName>
    </recommendedName>
</protein>
<proteinExistence type="inferred from homology"/>
<evidence type="ECO:0000256" key="1">
    <source>
        <dbReference type="ARBA" id="ARBA00006817"/>
    </source>
</evidence>
<dbReference type="InterPro" id="IPR013538">
    <property type="entry name" value="ASHA1/2-like_C"/>
</dbReference>
<dbReference type="Gene3D" id="3.30.530.20">
    <property type="match status" value="1"/>
</dbReference>
<evidence type="ECO:0000313" key="4">
    <source>
        <dbReference type="Proteomes" id="UP000076577"/>
    </source>
</evidence>
<reference evidence="3 4" key="1">
    <citation type="journal article" date="2016" name="Front. Microbiol.">
        <title>Comparative Genomic Analysis Reveals a Diverse Repertoire of Genes Involved in Prokaryote-Eukaryote Interactions within the Pseudovibrio Genus.</title>
        <authorList>
            <person name="Romano S."/>
            <person name="Fernandez-Guerra A."/>
            <person name="Reen F.J."/>
            <person name="Glockner F.O."/>
            <person name="Crowley S.P."/>
            <person name="O'Sullivan O."/>
            <person name="Cotter P.D."/>
            <person name="Adams C."/>
            <person name="Dobson A.D."/>
            <person name="O'Gara F."/>
        </authorList>
    </citation>
    <scope>NUCLEOTIDE SEQUENCE [LARGE SCALE GENOMIC DNA]</scope>
    <source>
        <strain evidence="3 4">Ad2</strain>
    </source>
</reference>
<comment type="similarity">
    <text evidence="1">Belongs to the AHA1 family.</text>
</comment>
<gene>
    <name evidence="3" type="ORF">PsAD2_01017</name>
</gene>
<accession>A0A166AG63</accession>
<dbReference type="EMBL" id="LMCB01000005">
    <property type="protein sequence ID" value="KZL21025.1"/>
    <property type="molecule type" value="Genomic_DNA"/>
</dbReference>
<sequence length="153" mass="17305">MITPVVKIIKVKCSPEKAFEVFTGDFSKWWPTQTHSVTAMNGGELPDVFCERKEGGKLYEVAKDGTRHDWGTIKLYQPAQAFSILWHINNPEQMATCVDVTFEKDGEGTKVVLSHHDWEKLGEYGPAMRESYNNGWVSVFEKNFKEACNAAAD</sequence>
<evidence type="ECO:0000313" key="3">
    <source>
        <dbReference type="EMBL" id="KZL21025.1"/>
    </source>
</evidence>